<keyword evidence="1" id="KW-0472">Membrane</keyword>
<dbReference type="Proteomes" id="UP000248817">
    <property type="component" value="Unassembled WGS sequence"/>
</dbReference>
<feature type="transmembrane region" description="Helical" evidence="1">
    <location>
        <begin position="67"/>
        <end position="91"/>
    </location>
</feature>
<dbReference type="EMBL" id="KZ825670">
    <property type="protein sequence ID" value="PYI25204.1"/>
    <property type="molecule type" value="Genomic_DNA"/>
</dbReference>
<keyword evidence="3" id="KW-1185">Reference proteome</keyword>
<keyword evidence="1" id="KW-0812">Transmembrane</keyword>
<evidence type="ECO:0000256" key="1">
    <source>
        <dbReference type="SAM" id="Phobius"/>
    </source>
</evidence>
<dbReference type="AlphaFoldDB" id="A0A2V5HT46"/>
<proteinExistence type="predicted"/>
<name>A0A2V5HT46_9EURO</name>
<reference evidence="2 3" key="1">
    <citation type="submission" date="2018-02" db="EMBL/GenBank/DDBJ databases">
        <title>The genomes of Aspergillus section Nigri reveals drivers in fungal speciation.</title>
        <authorList>
            <consortium name="DOE Joint Genome Institute"/>
            <person name="Vesth T.C."/>
            <person name="Nybo J."/>
            <person name="Theobald S."/>
            <person name="Brandl J."/>
            <person name="Frisvad J.C."/>
            <person name="Nielsen K.F."/>
            <person name="Lyhne E.K."/>
            <person name="Kogle M.E."/>
            <person name="Kuo A."/>
            <person name="Riley R."/>
            <person name="Clum A."/>
            <person name="Nolan M."/>
            <person name="Lipzen A."/>
            <person name="Salamov A."/>
            <person name="Henrissat B."/>
            <person name="Wiebenga A."/>
            <person name="De vries R.P."/>
            <person name="Grigoriev I.V."/>
            <person name="Mortensen U.H."/>
            <person name="Andersen M.R."/>
            <person name="Baker S.E."/>
        </authorList>
    </citation>
    <scope>NUCLEOTIDE SEQUENCE [LARGE SCALE GENOMIC DNA]</scope>
    <source>
        <strain evidence="2 3">CBS 114.80</strain>
    </source>
</reference>
<sequence>MYNRVAIDSERKIAGGKLREKAELLSLQLSLFPSWAPPCGVWDGHHSIVPSRRGVPYWVGVGHRQVVILQGVGMDLCLLLLCVYSIGGYVCRIRESR</sequence>
<protein>
    <submittedName>
        <fullName evidence="2">Uncharacterized protein</fullName>
    </submittedName>
</protein>
<organism evidence="2 3">
    <name type="scientific">Aspergillus indologenus CBS 114.80</name>
    <dbReference type="NCBI Taxonomy" id="1450541"/>
    <lineage>
        <taxon>Eukaryota</taxon>
        <taxon>Fungi</taxon>
        <taxon>Dikarya</taxon>
        <taxon>Ascomycota</taxon>
        <taxon>Pezizomycotina</taxon>
        <taxon>Eurotiomycetes</taxon>
        <taxon>Eurotiomycetidae</taxon>
        <taxon>Eurotiales</taxon>
        <taxon>Aspergillaceae</taxon>
        <taxon>Aspergillus</taxon>
        <taxon>Aspergillus subgen. Circumdati</taxon>
    </lineage>
</organism>
<keyword evidence="1" id="KW-1133">Transmembrane helix</keyword>
<evidence type="ECO:0000313" key="2">
    <source>
        <dbReference type="EMBL" id="PYI25204.1"/>
    </source>
</evidence>
<gene>
    <name evidence="2" type="ORF">BP00DRAFT_116582</name>
</gene>
<evidence type="ECO:0000313" key="3">
    <source>
        <dbReference type="Proteomes" id="UP000248817"/>
    </source>
</evidence>
<accession>A0A2V5HT46</accession>